<comment type="similarity">
    <text evidence="1 6">Belongs to the type-B carboxylesterase/lipase family.</text>
</comment>
<reference evidence="8 9" key="1">
    <citation type="submission" date="2017-03" db="EMBL/GenBank/DDBJ databases">
        <title>Genome of the blue death feigning beetle - Asbolus verrucosus.</title>
        <authorList>
            <person name="Rider S.D."/>
        </authorList>
    </citation>
    <scope>NUCLEOTIDE SEQUENCE [LARGE SCALE GENOMIC DNA]</scope>
    <source>
        <strain evidence="8">Butters</strain>
        <tissue evidence="8">Head and leg muscle</tissue>
    </source>
</reference>
<evidence type="ECO:0000313" key="8">
    <source>
        <dbReference type="EMBL" id="RZC42996.1"/>
    </source>
</evidence>
<dbReference type="EC" id="3.1.1.-" evidence="6"/>
<proteinExistence type="inferred from homology"/>
<keyword evidence="4" id="KW-1015">Disulfide bond</keyword>
<dbReference type="AlphaFoldDB" id="A0A482WCV8"/>
<evidence type="ECO:0000256" key="4">
    <source>
        <dbReference type="ARBA" id="ARBA00023157"/>
    </source>
</evidence>
<dbReference type="InterPro" id="IPR050309">
    <property type="entry name" value="Type-B_Carboxylest/Lipase"/>
</dbReference>
<dbReference type="InterPro" id="IPR019826">
    <property type="entry name" value="Carboxylesterase_B_AS"/>
</dbReference>
<comment type="caution">
    <text evidence="8">The sequence shown here is derived from an EMBL/GenBank/DDBJ whole genome shotgun (WGS) entry which is preliminary data.</text>
</comment>
<dbReference type="InterPro" id="IPR002018">
    <property type="entry name" value="CarbesteraseB"/>
</dbReference>
<feature type="domain" description="Carboxylesterase type B" evidence="7">
    <location>
        <begin position="3"/>
        <end position="510"/>
    </location>
</feature>
<dbReference type="Gene3D" id="3.40.50.1820">
    <property type="entry name" value="alpha/beta hydrolase"/>
    <property type="match status" value="1"/>
</dbReference>
<sequence length="525" mass="60172">NSLLVQIKNGRLRGQEHKAIGLNLTYIAYKGIPYAEPPTGNLRFEPPVPKRNWKFVLDAKKEGDICVQGLPLVHGSEDCLFINVYVPKMSQSNKQLLPTMVFIHGGGFTMGSSTYNDYGPDYLLEKNVVVVTFNYRLGIFGFLSTGDLVAPGNNGLKDQVLALKWVRDNIKSFGGDPNRVTIFGESAGAASVSYHMQSPQSQGLFHAAIMQSGVSLSPWALSRHVPKVILEIGKHFRLNTNNSQELVNGLKHVNYKHLQRSSFLTRFFQYLMYDPRYGLTFGPVIEPEHNNAFFTKKSHQLLVEGKFSKVPCIVGFNSLELSIDFSVLECISKLYMLKYDLDYTQLLQPYLNINQDKKNTAASAIKRHYFGDYSIRSQFLQFLKFLSDDMFVRSSREYVRQVSKHAAVYFYRFSYEGALGGRQNRTQPGVLHAEELGYIWRSSFTPRDRRDIVTRNRMTSMWTNFAKTGNPTPEKFEVIWKKSDENFTYLDIGYDLNLKQFPEKLSMKLWDSIYQTYGNPPYDTY</sequence>
<dbReference type="OrthoDB" id="19653at2759"/>
<dbReference type="InterPro" id="IPR029058">
    <property type="entry name" value="AB_hydrolase_fold"/>
</dbReference>
<keyword evidence="2" id="KW-0719">Serine esterase</keyword>
<gene>
    <name evidence="8" type="ORF">BDFB_012073</name>
</gene>
<organism evidence="8 9">
    <name type="scientific">Asbolus verrucosus</name>
    <name type="common">Desert ironclad beetle</name>
    <dbReference type="NCBI Taxonomy" id="1661398"/>
    <lineage>
        <taxon>Eukaryota</taxon>
        <taxon>Metazoa</taxon>
        <taxon>Ecdysozoa</taxon>
        <taxon>Arthropoda</taxon>
        <taxon>Hexapoda</taxon>
        <taxon>Insecta</taxon>
        <taxon>Pterygota</taxon>
        <taxon>Neoptera</taxon>
        <taxon>Endopterygota</taxon>
        <taxon>Coleoptera</taxon>
        <taxon>Polyphaga</taxon>
        <taxon>Cucujiformia</taxon>
        <taxon>Tenebrionidae</taxon>
        <taxon>Pimeliinae</taxon>
        <taxon>Asbolus</taxon>
    </lineage>
</organism>
<dbReference type="Proteomes" id="UP000292052">
    <property type="component" value="Unassembled WGS sequence"/>
</dbReference>
<name>A0A482WCV8_ASBVE</name>
<evidence type="ECO:0000259" key="7">
    <source>
        <dbReference type="Pfam" id="PF00135"/>
    </source>
</evidence>
<dbReference type="InterPro" id="IPR019819">
    <property type="entry name" value="Carboxylesterase_B_CS"/>
</dbReference>
<keyword evidence="3 6" id="KW-0378">Hydrolase</keyword>
<evidence type="ECO:0000256" key="6">
    <source>
        <dbReference type="RuleBase" id="RU361235"/>
    </source>
</evidence>
<evidence type="ECO:0000313" key="9">
    <source>
        <dbReference type="Proteomes" id="UP000292052"/>
    </source>
</evidence>
<keyword evidence="5" id="KW-0325">Glycoprotein</keyword>
<dbReference type="EMBL" id="QDEB01002840">
    <property type="protein sequence ID" value="RZC42996.1"/>
    <property type="molecule type" value="Genomic_DNA"/>
</dbReference>
<evidence type="ECO:0000256" key="3">
    <source>
        <dbReference type="ARBA" id="ARBA00022801"/>
    </source>
</evidence>
<dbReference type="GO" id="GO:0052689">
    <property type="term" value="F:carboxylic ester hydrolase activity"/>
    <property type="evidence" value="ECO:0007669"/>
    <property type="project" value="UniProtKB-KW"/>
</dbReference>
<evidence type="ECO:0000256" key="5">
    <source>
        <dbReference type="ARBA" id="ARBA00023180"/>
    </source>
</evidence>
<evidence type="ECO:0000256" key="1">
    <source>
        <dbReference type="ARBA" id="ARBA00005964"/>
    </source>
</evidence>
<dbReference type="SUPFAM" id="SSF53474">
    <property type="entry name" value="alpha/beta-Hydrolases"/>
    <property type="match status" value="1"/>
</dbReference>
<dbReference type="FunFam" id="3.40.50.1820:FF:000155">
    <property type="entry name" value="Carboxylic ester hydrolase"/>
    <property type="match status" value="1"/>
</dbReference>
<protein>
    <recommendedName>
        <fullName evidence="6">Carboxylic ester hydrolase</fullName>
        <ecNumber evidence="6">3.1.1.-</ecNumber>
    </recommendedName>
</protein>
<dbReference type="PANTHER" id="PTHR11559">
    <property type="entry name" value="CARBOXYLESTERASE"/>
    <property type="match status" value="1"/>
</dbReference>
<dbReference type="PROSITE" id="PS00122">
    <property type="entry name" value="CARBOXYLESTERASE_B_1"/>
    <property type="match status" value="1"/>
</dbReference>
<keyword evidence="9" id="KW-1185">Reference proteome</keyword>
<accession>A0A482WCV8</accession>
<feature type="non-terminal residue" evidence="8">
    <location>
        <position position="1"/>
    </location>
</feature>
<dbReference type="STRING" id="1661398.A0A482WCV8"/>
<dbReference type="PROSITE" id="PS00941">
    <property type="entry name" value="CARBOXYLESTERASE_B_2"/>
    <property type="match status" value="1"/>
</dbReference>
<evidence type="ECO:0000256" key="2">
    <source>
        <dbReference type="ARBA" id="ARBA00022487"/>
    </source>
</evidence>
<dbReference type="Pfam" id="PF00135">
    <property type="entry name" value="COesterase"/>
    <property type="match status" value="1"/>
</dbReference>